<evidence type="ECO:0000313" key="3">
    <source>
        <dbReference type="Proteomes" id="UP000786185"/>
    </source>
</evidence>
<comment type="caution">
    <text evidence="2">The sequence shown here is derived from an EMBL/GenBank/DDBJ whole genome shotgun (WGS) entry which is preliminary data.</text>
</comment>
<feature type="compositionally biased region" description="Polar residues" evidence="1">
    <location>
        <begin position="192"/>
        <end position="208"/>
    </location>
</feature>
<proteinExistence type="predicted"/>
<accession>A0AAW4BJH3</accession>
<organism evidence="2 3">
    <name type="scientific">Vibrio anguillarum</name>
    <name type="common">Listonella anguillarum</name>
    <dbReference type="NCBI Taxonomy" id="55601"/>
    <lineage>
        <taxon>Bacteria</taxon>
        <taxon>Pseudomonadati</taxon>
        <taxon>Pseudomonadota</taxon>
        <taxon>Gammaproteobacteria</taxon>
        <taxon>Vibrionales</taxon>
        <taxon>Vibrionaceae</taxon>
        <taxon>Vibrio</taxon>
    </lineage>
</organism>
<protein>
    <submittedName>
        <fullName evidence="2">Uncharacterized protein</fullName>
    </submittedName>
</protein>
<dbReference type="AlphaFoldDB" id="A0AAW4BJH3"/>
<feature type="non-terminal residue" evidence="2">
    <location>
        <position position="1"/>
    </location>
</feature>
<dbReference type="Proteomes" id="UP000786185">
    <property type="component" value="Unassembled WGS sequence"/>
</dbReference>
<name>A0AAW4BJH3_VIBAN</name>
<feature type="compositionally biased region" description="Low complexity" evidence="1">
    <location>
        <begin position="214"/>
        <end position="223"/>
    </location>
</feature>
<feature type="region of interest" description="Disordered" evidence="1">
    <location>
        <begin position="185"/>
        <end position="240"/>
    </location>
</feature>
<evidence type="ECO:0000313" key="2">
    <source>
        <dbReference type="EMBL" id="MBF4437194.1"/>
    </source>
</evidence>
<evidence type="ECO:0000256" key="1">
    <source>
        <dbReference type="SAM" id="MobiDB-lite"/>
    </source>
</evidence>
<feature type="non-terminal residue" evidence="2">
    <location>
        <position position="240"/>
    </location>
</feature>
<sequence>ADKAISRMAATGAGATGVGTSLGGASMDARDAVMQMDSSWLADNSAYFKQSLLRLADDPKNQGMSATELFELAKQETASYASLQMSTDPTAVAASVAGAMGDKYLFDALLGKMAKKGVVTGAAKGAITEGGTEFIEGYGQTYARNQVTNEVTGQEIDPTTGALVDGLEGAVIGGALGGPLGAVGGYRAKGQPTENTPAQTNPQNVSDTQEQESAEQAADEAQAMPNNGDAPAQTAAMNAV</sequence>
<reference evidence="2" key="1">
    <citation type="journal article" date="2021" name="PeerJ">
        <title>Analysis of 44 Vibrio anguillarum genomes reveals high genetic diversity.</title>
        <authorList>
            <person name="Hansen M.J."/>
            <person name="Dalsgaard I."/>
        </authorList>
    </citation>
    <scope>NUCLEOTIDE SEQUENCE</scope>
    <source>
        <strain evidence="2">850617-1/1</strain>
    </source>
</reference>
<gene>
    <name evidence="2" type="ORF">ERJ77_22465</name>
</gene>
<dbReference type="EMBL" id="SCLC01000720">
    <property type="protein sequence ID" value="MBF4437194.1"/>
    <property type="molecule type" value="Genomic_DNA"/>
</dbReference>